<name>A0A6C7E0E4_ILUCY</name>
<dbReference type="InterPro" id="IPR050345">
    <property type="entry name" value="Aliph_Amidase/BUP"/>
</dbReference>
<dbReference type="InterPro" id="IPR036526">
    <property type="entry name" value="C-N_Hydrolase_sf"/>
</dbReference>
<organism evidence="3 4">
    <name type="scientific">Ilumatobacter coccineus (strain NBRC 103263 / KCTC 29153 / YM16-304)</name>
    <dbReference type="NCBI Taxonomy" id="1313172"/>
    <lineage>
        <taxon>Bacteria</taxon>
        <taxon>Bacillati</taxon>
        <taxon>Actinomycetota</taxon>
        <taxon>Acidimicrobiia</taxon>
        <taxon>Acidimicrobiales</taxon>
        <taxon>Ilumatobacteraceae</taxon>
        <taxon>Ilumatobacter</taxon>
    </lineage>
</organism>
<dbReference type="AlphaFoldDB" id="A0A6C7E0E4"/>
<dbReference type="Proteomes" id="UP000011863">
    <property type="component" value="Chromosome"/>
</dbReference>
<feature type="domain" description="CN hydrolase" evidence="2">
    <location>
        <begin position="7"/>
        <end position="289"/>
    </location>
</feature>
<dbReference type="CDD" id="cd07569">
    <property type="entry name" value="DCase"/>
    <property type="match status" value="1"/>
</dbReference>
<dbReference type="GO" id="GO:0047417">
    <property type="term" value="F:N-carbamoyl-D-amino acid hydrolase activity"/>
    <property type="evidence" value="ECO:0007669"/>
    <property type="project" value="UniProtKB-EC"/>
</dbReference>
<keyword evidence="4" id="KW-1185">Reference proteome</keyword>
<dbReference type="RefSeq" id="WP_015439721.1">
    <property type="nucleotide sequence ID" value="NC_020520.1"/>
</dbReference>
<sequence>MTRFIDVGAAQLGPIARDETREQVVDRLIALLHQGAARGCELVVFPELALTTFFPRWHLDDGEGDEIEGDTTELDSYYEIEMPNTATQRLFDEAKRLAVGFCLGYAELTPDGHRYNVYILVDREGEVVGKYRKVHIPGHERHEPWRKFQHLERRYFEESPDGFRVHEAFGGTIGMAICNDRRWPETYRVMGLQGAEMILIGYNTPLDYAPDPSQNPLQAFHNHLVMQAGAYQNGTWVIGVAKGGVEEGVESLAQTVIIAPSGQIVAQATTIDDELVMARCDLDMCDRYKKTLFDFDRYRRPDMYTAITDGPPSLVVAAIETESTKLTPEDAVIPASTKEQAQ</sequence>
<dbReference type="Gene3D" id="3.60.110.10">
    <property type="entry name" value="Carbon-nitrogen hydrolase"/>
    <property type="match status" value="1"/>
</dbReference>
<dbReference type="PANTHER" id="PTHR43674:SF12">
    <property type="entry name" value="NITRILASE C965.09-RELATED"/>
    <property type="match status" value="1"/>
</dbReference>
<dbReference type="OrthoDB" id="9811121at2"/>
<dbReference type="KEGG" id="aym:YM304_01590"/>
<dbReference type="SUPFAM" id="SSF56317">
    <property type="entry name" value="Carbon-nitrogen hydrolase"/>
    <property type="match status" value="1"/>
</dbReference>
<evidence type="ECO:0000313" key="3">
    <source>
        <dbReference type="EMBL" id="BAN00473.1"/>
    </source>
</evidence>
<reference evidence="3 4" key="1">
    <citation type="journal article" date="2013" name="Int. J. Syst. Evol. Microbiol.">
        <title>Ilumatobacter nonamiense sp. nov. and Ilumatobacter coccineum sp. nov., isolated from seashore sand.</title>
        <authorList>
            <person name="Matsumoto A."/>
            <person name="Kasai H."/>
            <person name="Matsuo Y."/>
            <person name="Shizuri Y."/>
            <person name="Ichikawa N."/>
            <person name="Fujita N."/>
            <person name="Omura S."/>
            <person name="Takahashi Y."/>
        </authorList>
    </citation>
    <scope>NUCLEOTIDE SEQUENCE [LARGE SCALE GENOMIC DNA]</scope>
    <source>
        <strain evidence="4">NBRC 103263 / KCTC 29153 / YM16-304</strain>
    </source>
</reference>
<protein>
    <submittedName>
        <fullName evidence="3">Putative N-carbamoyl-D-amino acid amidohydrolase</fullName>
        <ecNumber evidence="3">3.5.1.77</ecNumber>
    </submittedName>
</protein>
<dbReference type="Pfam" id="PF00795">
    <property type="entry name" value="CN_hydrolase"/>
    <property type="match status" value="1"/>
</dbReference>
<evidence type="ECO:0000313" key="4">
    <source>
        <dbReference type="Proteomes" id="UP000011863"/>
    </source>
</evidence>
<dbReference type="PANTHER" id="PTHR43674">
    <property type="entry name" value="NITRILASE C965.09-RELATED"/>
    <property type="match status" value="1"/>
</dbReference>
<keyword evidence="1 3" id="KW-0378">Hydrolase</keyword>
<accession>A0A6C7E0E4</accession>
<proteinExistence type="predicted"/>
<evidence type="ECO:0000256" key="1">
    <source>
        <dbReference type="ARBA" id="ARBA00022801"/>
    </source>
</evidence>
<dbReference type="EMBL" id="AP012057">
    <property type="protein sequence ID" value="BAN00473.1"/>
    <property type="molecule type" value="Genomic_DNA"/>
</dbReference>
<dbReference type="EC" id="3.5.1.77" evidence="3"/>
<gene>
    <name evidence="3" type="ORF">YM304_01590</name>
</gene>
<dbReference type="InterPro" id="IPR003010">
    <property type="entry name" value="C-N_Hydrolase"/>
</dbReference>
<evidence type="ECO:0000259" key="2">
    <source>
        <dbReference type="Pfam" id="PF00795"/>
    </source>
</evidence>